<evidence type="ECO:0000313" key="4">
    <source>
        <dbReference type="Proteomes" id="UP000887013"/>
    </source>
</evidence>
<protein>
    <submittedName>
        <fullName evidence="3">Nucleolar complex protein 4 homolog B</fullName>
    </submittedName>
</protein>
<evidence type="ECO:0000256" key="1">
    <source>
        <dbReference type="ARBA" id="ARBA00007797"/>
    </source>
</evidence>
<dbReference type="AlphaFoldDB" id="A0A8X6N671"/>
<comment type="caution">
    <text evidence="3">The sequence shown here is derived from an EMBL/GenBank/DDBJ whole genome shotgun (WGS) entry which is preliminary data.</text>
</comment>
<accession>A0A8X6N671</accession>
<reference evidence="3" key="1">
    <citation type="submission" date="2020-08" db="EMBL/GenBank/DDBJ databases">
        <title>Multicomponent nature underlies the extraordinary mechanical properties of spider dragline silk.</title>
        <authorList>
            <person name="Kono N."/>
            <person name="Nakamura H."/>
            <person name="Mori M."/>
            <person name="Yoshida Y."/>
            <person name="Ohtoshi R."/>
            <person name="Malay A.D."/>
            <person name="Moran D.A.P."/>
            <person name="Tomita M."/>
            <person name="Numata K."/>
            <person name="Arakawa K."/>
        </authorList>
    </citation>
    <scope>NUCLEOTIDE SEQUENCE</scope>
</reference>
<dbReference type="GO" id="GO:0032040">
    <property type="term" value="C:small-subunit processome"/>
    <property type="evidence" value="ECO:0007669"/>
    <property type="project" value="TreeGrafter"/>
</dbReference>
<dbReference type="PANTHER" id="PTHR12455">
    <property type="entry name" value="NUCLEOLAR COMPLEX PROTEIN 4"/>
    <property type="match status" value="1"/>
</dbReference>
<comment type="similarity">
    <text evidence="1">Belongs to the CBF/MAK21 family.</text>
</comment>
<evidence type="ECO:0000259" key="2">
    <source>
        <dbReference type="Pfam" id="PF03914"/>
    </source>
</evidence>
<dbReference type="OrthoDB" id="10263185at2759"/>
<name>A0A8X6N671_NEPPI</name>
<gene>
    <name evidence="3" type="primary">noc4l-b</name>
    <name evidence="3" type="ORF">NPIL_109631</name>
</gene>
<feature type="domain" description="CCAAT-binding factor" evidence="2">
    <location>
        <begin position="270"/>
        <end position="417"/>
    </location>
</feature>
<sequence length="464" mass="54206">MIVEKILQSKKNANCILDLEKSLLSNDEDDILSSMHTYQKLFVQLYERNMIQLSPNLDSNEEKYRLWLIDRKNDLVDNLLTYLNYNNEKIQGESLEVLMTLVKLEGLNSEEWNFPNELFGKIVNELLSHCVDEKGNIHKFQEYMQYHDILMHSLKAALNILNDKEKVTDIFLTNLFYLLNTINFPKEFQTTTPNTYLPQGSLKAPFFCKKNLLRKLFSNTWFRYLKFQLPIPVLKRVLLMLHKKVIPHLQNPCLLTDFLTDSYNQKGIISLLSLNSLFFLIDRYNVEYPDFFLKLYSLTNAEIINGKYSPRFFYLCDLFLSSTHLPAYLIGAFVKKLSRIALLSQTDSILRILCLVINLIIRHKSITVLINQENPTEMFEDPFDFDASDPAKSCALDSSLWEIKTLQSHIVPEISRKAKMINRALPSLELENTALDITIDSLYKKERKRHFTEVPLAVNRPLKI</sequence>
<proteinExistence type="inferred from homology"/>
<organism evidence="3 4">
    <name type="scientific">Nephila pilipes</name>
    <name type="common">Giant wood spider</name>
    <name type="synonym">Nephila maculata</name>
    <dbReference type="NCBI Taxonomy" id="299642"/>
    <lineage>
        <taxon>Eukaryota</taxon>
        <taxon>Metazoa</taxon>
        <taxon>Ecdysozoa</taxon>
        <taxon>Arthropoda</taxon>
        <taxon>Chelicerata</taxon>
        <taxon>Arachnida</taxon>
        <taxon>Araneae</taxon>
        <taxon>Araneomorphae</taxon>
        <taxon>Entelegynae</taxon>
        <taxon>Araneoidea</taxon>
        <taxon>Nephilidae</taxon>
        <taxon>Nephila</taxon>
    </lineage>
</organism>
<dbReference type="EMBL" id="BMAW01054336">
    <property type="protein sequence ID" value="GFS95922.1"/>
    <property type="molecule type" value="Genomic_DNA"/>
</dbReference>
<dbReference type="InterPro" id="IPR027193">
    <property type="entry name" value="Noc4"/>
</dbReference>
<keyword evidence="4" id="KW-1185">Reference proteome</keyword>
<dbReference type="GO" id="GO:0042254">
    <property type="term" value="P:ribosome biogenesis"/>
    <property type="evidence" value="ECO:0007669"/>
    <property type="project" value="InterPro"/>
</dbReference>
<evidence type="ECO:0000313" key="3">
    <source>
        <dbReference type="EMBL" id="GFS95922.1"/>
    </source>
</evidence>
<dbReference type="InterPro" id="IPR005612">
    <property type="entry name" value="CCAAT-binding_factor"/>
</dbReference>
<dbReference type="Proteomes" id="UP000887013">
    <property type="component" value="Unassembled WGS sequence"/>
</dbReference>
<dbReference type="PANTHER" id="PTHR12455:SF0">
    <property type="entry name" value="NUCLEOLAR COMPLEX PROTEIN 4 HOMOLOG"/>
    <property type="match status" value="1"/>
</dbReference>
<dbReference type="Pfam" id="PF03914">
    <property type="entry name" value="CBF"/>
    <property type="match status" value="1"/>
</dbReference>
<dbReference type="GO" id="GO:0030692">
    <property type="term" value="C:Noc4p-Nop14p complex"/>
    <property type="evidence" value="ECO:0007669"/>
    <property type="project" value="TreeGrafter"/>
</dbReference>